<protein>
    <submittedName>
        <fullName evidence="3">Uncharacterized protein</fullName>
    </submittedName>
</protein>
<gene>
    <name evidence="3" type="ORF">BDW02DRAFT_634420</name>
</gene>
<feature type="region of interest" description="Disordered" evidence="1">
    <location>
        <begin position="59"/>
        <end position="116"/>
    </location>
</feature>
<reference evidence="3" key="1">
    <citation type="submission" date="2020-01" db="EMBL/GenBank/DDBJ databases">
        <authorList>
            <consortium name="DOE Joint Genome Institute"/>
            <person name="Haridas S."/>
            <person name="Albert R."/>
            <person name="Binder M."/>
            <person name="Bloem J."/>
            <person name="Labutti K."/>
            <person name="Salamov A."/>
            <person name="Andreopoulos B."/>
            <person name="Baker S.E."/>
            <person name="Barry K."/>
            <person name="Bills G."/>
            <person name="Bluhm B.H."/>
            <person name="Cannon C."/>
            <person name="Castanera R."/>
            <person name="Culley D.E."/>
            <person name="Daum C."/>
            <person name="Ezra D."/>
            <person name="Gonzalez J.B."/>
            <person name="Henrissat B."/>
            <person name="Kuo A."/>
            <person name="Liang C."/>
            <person name="Lipzen A."/>
            <person name="Lutzoni F."/>
            <person name="Magnuson J."/>
            <person name="Mondo S."/>
            <person name="Nolan M."/>
            <person name="Ohm R."/>
            <person name="Pangilinan J."/>
            <person name="Park H.-J."/>
            <person name="Ramirez L."/>
            <person name="Alfaro M."/>
            <person name="Sun H."/>
            <person name="Tritt A."/>
            <person name="Yoshinaga Y."/>
            <person name="Zwiers L.-H."/>
            <person name="Turgeon B.G."/>
            <person name="Goodwin S.B."/>
            <person name="Spatafora J.W."/>
            <person name="Crous P.W."/>
            <person name="Grigoriev I.V."/>
        </authorList>
    </citation>
    <scope>NUCLEOTIDE SEQUENCE</scope>
    <source>
        <strain evidence="3">P77</strain>
    </source>
</reference>
<organism evidence="3 4">
    <name type="scientific">Decorospora gaudefroyi</name>
    <dbReference type="NCBI Taxonomy" id="184978"/>
    <lineage>
        <taxon>Eukaryota</taxon>
        <taxon>Fungi</taxon>
        <taxon>Dikarya</taxon>
        <taxon>Ascomycota</taxon>
        <taxon>Pezizomycotina</taxon>
        <taxon>Dothideomycetes</taxon>
        <taxon>Pleosporomycetidae</taxon>
        <taxon>Pleosporales</taxon>
        <taxon>Pleosporineae</taxon>
        <taxon>Pleosporaceae</taxon>
        <taxon>Decorospora</taxon>
    </lineage>
</organism>
<feature type="compositionally biased region" description="Basic residues" evidence="1">
    <location>
        <begin position="91"/>
        <end position="101"/>
    </location>
</feature>
<dbReference type="Proteomes" id="UP000800040">
    <property type="component" value="Unassembled WGS sequence"/>
</dbReference>
<keyword evidence="2" id="KW-0472">Membrane</keyword>
<proteinExistence type="predicted"/>
<feature type="transmembrane region" description="Helical" evidence="2">
    <location>
        <begin position="21"/>
        <end position="39"/>
    </location>
</feature>
<evidence type="ECO:0000256" key="1">
    <source>
        <dbReference type="SAM" id="MobiDB-lite"/>
    </source>
</evidence>
<feature type="compositionally biased region" description="Basic residues" evidence="1">
    <location>
        <begin position="64"/>
        <end position="81"/>
    </location>
</feature>
<evidence type="ECO:0000256" key="2">
    <source>
        <dbReference type="SAM" id="Phobius"/>
    </source>
</evidence>
<accession>A0A6A5JYP5</accession>
<keyword evidence="2" id="KW-1133">Transmembrane helix</keyword>
<keyword evidence="2" id="KW-0812">Transmembrane</keyword>
<dbReference type="EMBL" id="ML975441">
    <property type="protein sequence ID" value="KAF1829489.1"/>
    <property type="molecule type" value="Genomic_DNA"/>
</dbReference>
<feature type="compositionally biased region" description="Basic and acidic residues" evidence="1">
    <location>
        <begin position="102"/>
        <end position="116"/>
    </location>
</feature>
<dbReference type="AlphaFoldDB" id="A0A6A5JYP5"/>
<evidence type="ECO:0000313" key="4">
    <source>
        <dbReference type="Proteomes" id="UP000800040"/>
    </source>
</evidence>
<evidence type="ECO:0000313" key="3">
    <source>
        <dbReference type="EMBL" id="KAF1829489.1"/>
    </source>
</evidence>
<keyword evidence="4" id="KW-1185">Reference proteome</keyword>
<name>A0A6A5JYP5_9PLEO</name>
<sequence>MRGRTYHARHISQHPHIRACLLSLVISFISSIPIPYLQIKTSIHTVPLHQSCPISSTTLSRIRPVSKARRRRKAGRIRGRRKEMPVVGVKGQRKTKARRTAGNKEMRPLRQSHCEH</sequence>